<dbReference type="InterPro" id="IPR029045">
    <property type="entry name" value="ClpP/crotonase-like_dom_sf"/>
</dbReference>
<comment type="similarity">
    <text evidence="1 2">Belongs to the enoyl-CoA hydratase/isomerase family.</text>
</comment>
<name>A0A941VY14_9BACT</name>
<evidence type="ECO:0000313" key="3">
    <source>
        <dbReference type="EMBL" id="MBS1257022.1"/>
    </source>
</evidence>
<evidence type="ECO:0000256" key="2">
    <source>
        <dbReference type="RuleBase" id="RU003707"/>
    </source>
</evidence>
<reference evidence="3" key="1">
    <citation type="journal article" date="2021" name="ISME J.">
        <title>Fine-scale metabolic discontinuity in a stratified prokaryote microbiome of a Red Sea deep halocline.</title>
        <authorList>
            <person name="Michoud G."/>
            <person name="Ngugi D.K."/>
            <person name="Barozzi A."/>
            <person name="Merlino G."/>
            <person name="Calleja M.L."/>
            <person name="Delgado-Huertas A."/>
            <person name="Moran X.A.G."/>
            <person name="Daffonchio D."/>
        </authorList>
    </citation>
    <scope>NUCLEOTIDE SEQUENCE</scope>
    <source>
        <strain evidence="3">SuakinDeep_MAG55_1</strain>
    </source>
</reference>
<dbReference type="SUPFAM" id="SSF52096">
    <property type="entry name" value="ClpP/crotonase"/>
    <property type="match status" value="1"/>
</dbReference>
<comment type="caution">
    <text evidence="3">The sequence shown here is derived from an EMBL/GenBank/DDBJ whole genome shotgun (WGS) entry which is preliminary data.</text>
</comment>
<dbReference type="EMBL" id="JAANXD010000001">
    <property type="protein sequence ID" value="MBS1257022.1"/>
    <property type="molecule type" value="Genomic_DNA"/>
</dbReference>
<dbReference type="InterPro" id="IPR018376">
    <property type="entry name" value="Enoyl-CoA_hyd/isom_CS"/>
</dbReference>
<organism evidence="3 4">
    <name type="scientific">Candidatus Scalindua arabica</name>
    <dbReference type="NCBI Taxonomy" id="1127984"/>
    <lineage>
        <taxon>Bacteria</taxon>
        <taxon>Pseudomonadati</taxon>
        <taxon>Planctomycetota</taxon>
        <taxon>Candidatus Brocadiia</taxon>
        <taxon>Candidatus Brocadiales</taxon>
        <taxon>Candidatus Scalinduaceae</taxon>
        <taxon>Candidatus Scalindua</taxon>
    </lineage>
</organism>
<dbReference type="PANTHER" id="PTHR11941:SF54">
    <property type="entry name" value="ENOYL-COA HYDRATASE, MITOCHONDRIAL"/>
    <property type="match status" value="1"/>
</dbReference>
<dbReference type="AlphaFoldDB" id="A0A941VY14"/>
<dbReference type="GO" id="GO:0006635">
    <property type="term" value="P:fatty acid beta-oxidation"/>
    <property type="evidence" value="ECO:0007669"/>
    <property type="project" value="TreeGrafter"/>
</dbReference>
<dbReference type="Pfam" id="PF00378">
    <property type="entry name" value="ECH_1"/>
    <property type="match status" value="1"/>
</dbReference>
<evidence type="ECO:0000256" key="1">
    <source>
        <dbReference type="ARBA" id="ARBA00005254"/>
    </source>
</evidence>
<proteinExistence type="inferred from homology"/>
<dbReference type="CDD" id="cd06558">
    <property type="entry name" value="crotonase-like"/>
    <property type="match status" value="1"/>
</dbReference>
<dbReference type="GO" id="GO:0003824">
    <property type="term" value="F:catalytic activity"/>
    <property type="evidence" value="ECO:0007669"/>
    <property type="project" value="InterPro"/>
</dbReference>
<dbReference type="InterPro" id="IPR001753">
    <property type="entry name" value="Enoyl-CoA_hydra/iso"/>
</dbReference>
<accession>A0A941VY14</accession>
<gene>
    <name evidence="3" type="ORF">MAG551_00057</name>
</gene>
<evidence type="ECO:0000313" key="4">
    <source>
        <dbReference type="Proteomes" id="UP000722750"/>
    </source>
</evidence>
<sequence length="277" mass="31271">MKDIRMNMGDDSGYQHLECEEVKLQENKYAGIIKMKKRPRNSIGSWLLDAIYDKIDSYEKDERITSIIITSSIRGVFCDGADQDELFGSWISGLVAEKNYDRFVRAHEMYIEIENCRKPLIAALNGVTIGAGLELALLCDIRITSEIAFFSLPEAKPELSIIPGLGGTIRLPKVIGAARAKEMLFSAKMIRAKTALAWGLVNSLAPAREVLKESIEFARKLAENNDTAIQTMKKCINYAVDHDIRKGIEYEVELFAEMMRLKLVEKEAHRETHKVKS</sequence>
<protein>
    <submittedName>
        <fullName evidence="3">Short-chain-enoyl-CoA hydratase</fullName>
    </submittedName>
</protein>
<dbReference type="Proteomes" id="UP000722750">
    <property type="component" value="Unassembled WGS sequence"/>
</dbReference>
<dbReference type="PROSITE" id="PS00166">
    <property type="entry name" value="ENOYL_COA_HYDRATASE"/>
    <property type="match status" value="1"/>
</dbReference>
<dbReference type="PANTHER" id="PTHR11941">
    <property type="entry name" value="ENOYL-COA HYDRATASE-RELATED"/>
    <property type="match status" value="1"/>
</dbReference>
<dbReference type="Gene3D" id="3.90.226.10">
    <property type="entry name" value="2-enoyl-CoA Hydratase, Chain A, domain 1"/>
    <property type="match status" value="1"/>
</dbReference>